<dbReference type="GO" id="GO:0005524">
    <property type="term" value="F:ATP binding"/>
    <property type="evidence" value="ECO:0007669"/>
    <property type="project" value="InterPro"/>
</dbReference>
<evidence type="ECO:0000259" key="2">
    <source>
        <dbReference type="Pfam" id="PF20469"/>
    </source>
</evidence>
<dbReference type="InterPro" id="IPR051396">
    <property type="entry name" value="Bact_Antivir_Def_Nuclease"/>
</dbReference>
<evidence type="ECO:0000259" key="1">
    <source>
        <dbReference type="Pfam" id="PF13304"/>
    </source>
</evidence>
<organism evidence="3 4">
    <name type="scientific">bacterium (Candidatus Blackallbacteria) CG17_big_fil_post_rev_8_21_14_2_50_48_46</name>
    <dbReference type="NCBI Taxonomy" id="2014261"/>
    <lineage>
        <taxon>Bacteria</taxon>
        <taxon>Candidatus Blackallbacteria</taxon>
    </lineage>
</organism>
<dbReference type="Pfam" id="PF20469">
    <property type="entry name" value="OLD-like_TOPRIM"/>
    <property type="match status" value="1"/>
</dbReference>
<dbReference type="PANTHER" id="PTHR43581:SF4">
    <property type="entry name" value="ATP_GTP PHOSPHATASE"/>
    <property type="match status" value="1"/>
</dbReference>
<name>A0A2M7G5R7_9BACT</name>
<evidence type="ECO:0000313" key="3">
    <source>
        <dbReference type="EMBL" id="PIW17370.1"/>
    </source>
</evidence>
<protein>
    <submittedName>
        <fullName evidence="3">Uncharacterized protein</fullName>
    </submittedName>
</protein>
<feature type="domain" description="OLD protein-like TOPRIM" evidence="2">
    <location>
        <begin position="374"/>
        <end position="438"/>
    </location>
</feature>
<dbReference type="Proteomes" id="UP000231019">
    <property type="component" value="Unassembled WGS sequence"/>
</dbReference>
<dbReference type="GO" id="GO:0016887">
    <property type="term" value="F:ATP hydrolysis activity"/>
    <property type="evidence" value="ECO:0007669"/>
    <property type="project" value="InterPro"/>
</dbReference>
<sequence>MTIKSITIKNIFSFDNFQVDEIKDINCIVGKNNVGKSNFLKALQFFYDCLEEKRVMPPLLHNNYDIFGSIKIVYDMTRIYSIVTNYNEQLNNPFFKNIYNVFFKNTKNPFFTIELNILSNNSIKWSVKNREIIRILHYLYPLFTIDTRELNLYDWGELWENASKLTSFKTHNVSQKDILEFFDTHIAHKQGAYTKYINLIENNFNQNPVSVKKYSTREKLFNYIKVGVSGHNFELNNENLEIQSNGANSSAYIQIFLSIMVNLTRSSYISPVLYIDEPEIGLHPKKAEELVQNLSEIYYRFLGKTKTPLPKLFISTHSPNILKYSIKLFSNIQQVIHFKKRSTKNSPTQVKRFNCNIYSSKFLNIFSDNESRLFFSNFVLFVEGETEIELFGNQLLSKKFPILKKIDIFSCSDNVIIGSLKDTLSELNIPYLVVFDLDKVLNFDINTKKYNLKDQKTIFKLKTIVDDDFNFGFRSQELISYNSHLKKLKKLPLDSVTYSPKSLFAQTNSNKFEDYLSNLISFCWYHKVKINYSTIEEALISSDSYDIFIEWLKSVPKFLKISRDSDIDEIVNYLMSEFSLDSNDIVMYFRLMFNGKSRSLVTYKNIFSENSQSKQYQSIENKKILEYLQAKLCNRIEKTEGWVTEFLNFSIHKIESKNLNFYNEFNNTFPELNTIIKAIGYSLKD</sequence>
<proteinExistence type="predicted"/>
<accession>A0A2M7G5R7</accession>
<dbReference type="Gene3D" id="3.40.50.300">
    <property type="entry name" value="P-loop containing nucleotide triphosphate hydrolases"/>
    <property type="match status" value="1"/>
</dbReference>
<dbReference type="PANTHER" id="PTHR43581">
    <property type="entry name" value="ATP/GTP PHOSPHATASE"/>
    <property type="match status" value="1"/>
</dbReference>
<comment type="caution">
    <text evidence="3">The sequence shown here is derived from an EMBL/GenBank/DDBJ whole genome shotgun (WGS) entry which is preliminary data.</text>
</comment>
<dbReference type="SUPFAM" id="SSF52540">
    <property type="entry name" value="P-loop containing nucleoside triphosphate hydrolases"/>
    <property type="match status" value="1"/>
</dbReference>
<gene>
    <name evidence="3" type="ORF">COW36_09345</name>
</gene>
<dbReference type="AlphaFoldDB" id="A0A2M7G5R7"/>
<dbReference type="InterPro" id="IPR003959">
    <property type="entry name" value="ATPase_AAA_core"/>
</dbReference>
<dbReference type="InterPro" id="IPR034139">
    <property type="entry name" value="TOPRIM_OLD"/>
</dbReference>
<dbReference type="NCBIfam" id="NF038234">
    <property type="entry name" value="retron_eff_Eco8"/>
    <property type="match status" value="1"/>
</dbReference>
<feature type="domain" description="ATPase AAA-type core" evidence="1">
    <location>
        <begin position="25"/>
        <end position="322"/>
    </location>
</feature>
<reference evidence="3 4" key="1">
    <citation type="submission" date="2017-09" db="EMBL/GenBank/DDBJ databases">
        <title>Depth-based differentiation of microbial function through sediment-hosted aquifers and enrichment of novel symbionts in the deep terrestrial subsurface.</title>
        <authorList>
            <person name="Probst A.J."/>
            <person name="Ladd B."/>
            <person name="Jarett J.K."/>
            <person name="Geller-Mcgrath D.E."/>
            <person name="Sieber C.M."/>
            <person name="Emerson J.B."/>
            <person name="Anantharaman K."/>
            <person name="Thomas B.C."/>
            <person name="Malmstrom R."/>
            <person name="Stieglmeier M."/>
            <person name="Klingl A."/>
            <person name="Woyke T."/>
            <person name="Ryan C.M."/>
            <person name="Banfield J.F."/>
        </authorList>
    </citation>
    <scope>NUCLEOTIDE SEQUENCE [LARGE SCALE GENOMIC DNA]</scope>
    <source>
        <strain evidence="3">CG17_big_fil_post_rev_8_21_14_2_50_48_46</strain>
    </source>
</reference>
<dbReference type="Pfam" id="PF13304">
    <property type="entry name" value="AAA_21"/>
    <property type="match status" value="1"/>
</dbReference>
<dbReference type="InterPro" id="IPR027417">
    <property type="entry name" value="P-loop_NTPase"/>
</dbReference>
<dbReference type="EMBL" id="PFFQ01000024">
    <property type="protein sequence ID" value="PIW17370.1"/>
    <property type="molecule type" value="Genomic_DNA"/>
</dbReference>
<evidence type="ECO:0000313" key="4">
    <source>
        <dbReference type="Proteomes" id="UP000231019"/>
    </source>
</evidence>